<feature type="transmembrane region" description="Helical" evidence="1">
    <location>
        <begin position="82"/>
        <end position="102"/>
    </location>
</feature>
<keyword evidence="1" id="KW-1133">Transmembrane helix</keyword>
<keyword evidence="1" id="KW-0472">Membrane</keyword>
<sequence length="108" mass="11972">MKKTFIFLAVASLLLLAISIPLILQKVPPNEFYGVRTHSTLANGDNWYKTNKLYGECMVLSTLLFFCVSVVVGGWRKTGNDAINIGLFVVQVGVPTVISLLYSNSYLR</sequence>
<evidence type="ECO:0000256" key="1">
    <source>
        <dbReference type="SAM" id="Phobius"/>
    </source>
</evidence>
<comment type="caution">
    <text evidence="2">The sequence shown here is derived from an EMBL/GenBank/DDBJ whole genome shotgun (WGS) entry which is preliminary data.</text>
</comment>
<protein>
    <submittedName>
        <fullName evidence="2">SdpI family protein</fullName>
    </submittedName>
</protein>
<proteinExistence type="predicted"/>
<reference evidence="2" key="1">
    <citation type="submission" date="2022-11" db="EMBL/GenBank/DDBJ databases">
        <title>Robbsia betulipollinis sp. nov., isolated from pollen of birch (Betula pendula).</title>
        <authorList>
            <person name="Shi H."/>
            <person name="Ambika Manirajan B."/>
            <person name="Ratering S."/>
            <person name="Geissler-Plaum R."/>
            <person name="Schnell S."/>
        </authorList>
    </citation>
    <scope>NUCLEOTIDE SEQUENCE</scope>
    <source>
        <strain evidence="2">Bb-Pol-6</strain>
    </source>
</reference>
<gene>
    <name evidence="2" type="ORF">OVY01_04480</name>
</gene>
<evidence type="ECO:0000313" key="2">
    <source>
        <dbReference type="EMBL" id="MCY0386507.1"/>
    </source>
</evidence>
<dbReference type="Proteomes" id="UP001082899">
    <property type="component" value="Unassembled WGS sequence"/>
</dbReference>
<evidence type="ECO:0000313" key="3">
    <source>
        <dbReference type="Proteomes" id="UP001082899"/>
    </source>
</evidence>
<dbReference type="RefSeq" id="WP_267845953.1">
    <property type="nucleotide sequence ID" value="NZ_JAPMXC010000001.1"/>
</dbReference>
<accession>A0ABT3ZJI7</accession>
<keyword evidence="3" id="KW-1185">Reference proteome</keyword>
<dbReference type="EMBL" id="JAPMXC010000001">
    <property type="protein sequence ID" value="MCY0386507.1"/>
    <property type="molecule type" value="Genomic_DNA"/>
</dbReference>
<organism evidence="2 3">
    <name type="scientific">Robbsia betulipollinis</name>
    <dbReference type="NCBI Taxonomy" id="2981849"/>
    <lineage>
        <taxon>Bacteria</taxon>
        <taxon>Pseudomonadati</taxon>
        <taxon>Pseudomonadota</taxon>
        <taxon>Betaproteobacteria</taxon>
        <taxon>Burkholderiales</taxon>
        <taxon>Burkholderiaceae</taxon>
        <taxon>Robbsia</taxon>
    </lineage>
</organism>
<keyword evidence="1" id="KW-0812">Transmembrane</keyword>
<feature type="transmembrane region" description="Helical" evidence="1">
    <location>
        <begin position="53"/>
        <end position="75"/>
    </location>
</feature>
<name>A0ABT3ZJI7_9BURK</name>
<dbReference type="InterPro" id="IPR025962">
    <property type="entry name" value="SdpI/YhfL"/>
</dbReference>
<dbReference type="Pfam" id="PF13630">
    <property type="entry name" value="SdpI"/>
    <property type="match status" value="1"/>
</dbReference>